<dbReference type="InterPro" id="IPR013216">
    <property type="entry name" value="Methyltransf_11"/>
</dbReference>
<evidence type="ECO:0000313" key="3">
    <source>
        <dbReference type="Proteomes" id="UP000321389"/>
    </source>
</evidence>
<dbReference type="RefSeq" id="WP_146298817.1">
    <property type="nucleotide sequence ID" value="NZ_CP042301.2"/>
</dbReference>
<dbReference type="CDD" id="cd02440">
    <property type="entry name" value="AdoMet_MTases"/>
    <property type="match status" value="1"/>
</dbReference>
<keyword evidence="3" id="KW-1185">Reference proteome</keyword>
<dbReference type="GO" id="GO:0032259">
    <property type="term" value="P:methylation"/>
    <property type="evidence" value="ECO:0007669"/>
    <property type="project" value="UniProtKB-KW"/>
</dbReference>
<accession>A0A5B8KXF1</accession>
<organism evidence="2 3">
    <name type="scientific">Nitratireductor mangrovi</name>
    <dbReference type="NCBI Taxonomy" id="2599600"/>
    <lineage>
        <taxon>Bacteria</taxon>
        <taxon>Pseudomonadati</taxon>
        <taxon>Pseudomonadota</taxon>
        <taxon>Alphaproteobacteria</taxon>
        <taxon>Hyphomicrobiales</taxon>
        <taxon>Phyllobacteriaceae</taxon>
        <taxon>Nitratireductor</taxon>
    </lineage>
</organism>
<dbReference type="Gene3D" id="3.40.50.150">
    <property type="entry name" value="Vaccinia Virus protein VP39"/>
    <property type="match status" value="1"/>
</dbReference>
<dbReference type="KEGG" id="niy:FQ775_07105"/>
<feature type="domain" description="Methyltransferase type 11" evidence="1">
    <location>
        <begin position="52"/>
        <end position="142"/>
    </location>
</feature>
<dbReference type="SUPFAM" id="SSF53335">
    <property type="entry name" value="S-adenosyl-L-methionine-dependent methyltransferases"/>
    <property type="match status" value="1"/>
</dbReference>
<dbReference type="EMBL" id="CP042301">
    <property type="protein sequence ID" value="QDZ00168.1"/>
    <property type="molecule type" value="Genomic_DNA"/>
</dbReference>
<gene>
    <name evidence="2" type="ORF">FQ775_07105</name>
</gene>
<dbReference type="OrthoDB" id="9787738at2"/>
<dbReference type="PANTHER" id="PTHR43591:SF24">
    <property type="entry name" value="2-METHOXY-6-POLYPRENYL-1,4-BENZOQUINOL METHYLASE, MITOCHONDRIAL"/>
    <property type="match status" value="1"/>
</dbReference>
<protein>
    <submittedName>
        <fullName evidence="2">Methyltransferase domain-containing protein</fullName>
    </submittedName>
</protein>
<dbReference type="GO" id="GO:0008757">
    <property type="term" value="F:S-adenosylmethionine-dependent methyltransferase activity"/>
    <property type="evidence" value="ECO:0007669"/>
    <property type="project" value="InterPro"/>
</dbReference>
<reference evidence="2" key="1">
    <citation type="submission" date="2020-04" db="EMBL/GenBank/DDBJ databases">
        <title>Nitratireductor sp. nov. isolated from mangrove soil.</title>
        <authorList>
            <person name="Ye Y."/>
        </authorList>
    </citation>
    <scope>NUCLEOTIDE SEQUENCE</scope>
    <source>
        <strain evidence="2">SY7</strain>
    </source>
</reference>
<dbReference type="AlphaFoldDB" id="A0A5B8KXF1"/>
<keyword evidence="2" id="KW-0489">Methyltransferase</keyword>
<dbReference type="Pfam" id="PF08241">
    <property type="entry name" value="Methyltransf_11"/>
    <property type="match status" value="1"/>
</dbReference>
<keyword evidence="2" id="KW-0808">Transferase</keyword>
<dbReference type="Proteomes" id="UP000321389">
    <property type="component" value="Chromosome"/>
</dbReference>
<name>A0A5B8KXF1_9HYPH</name>
<evidence type="ECO:0000259" key="1">
    <source>
        <dbReference type="Pfam" id="PF08241"/>
    </source>
</evidence>
<dbReference type="PANTHER" id="PTHR43591">
    <property type="entry name" value="METHYLTRANSFERASE"/>
    <property type="match status" value="1"/>
</dbReference>
<dbReference type="InterPro" id="IPR029063">
    <property type="entry name" value="SAM-dependent_MTases_sf"/>
</dbReference>
<evidence type="ECO:0000313" key="2">
    <source>
        <dbReference type="EMBL" id="QDZ00168.1"/>
    </source>
</evidence>
<proteinExistence type="predicted"/>
<sequence length="273" mass="28949">MGSDEDFAALERRGWAEEETAKAYARDFARASEMAVPRLVSDVMAKRGMKVLDLCCGQGIVARGLVEAGAEVTGLDFSPAMLVIASDEVPEATFVEGNAMAMPFEDASFDAVTMGFGMPHVPDPPAAMAEARRVLKPGGRFAYSVWQDTELSAFTYVFTAIGRHGSPHITLPPGPGATDYADPARAFPAMEAAGFTEVSLGEVDSRWHIDNPGAPFDFFLEGTVRGGSLLRPQPASSKKAIRSAVADIVMANHGPNAPWDVPMPSVVVSGTAE</sequence>